<proteinExistence type="predicted"/>
<dbReference type="AlphaFoldDB" id="A0A839UUF3"/>
<dbReference type="RefSeq" id="WP_183910508.1">
    <property type="nucleotide sequence ID" value="NZ_JACHXZ010000003.1"/>
</dbReference>
<evidence type="ECO:0000313" key="2">
    <source>
        <dbReference type="Proteomes" id="UP000559987"/>
    </source>
</evidence>
<evidence type="ECO:0000313" key="1">
    <source>
        <dbReference type="EMBL" id="MBB3169007.1"/>
    </source>
</evidence>
<comment type="caution">
    <text evidence="1">The sequence shown here is derived from an EMBL/GenBank/DDBJ whole genome shotgun (WGS) entry which is preliminary data.</text>
</comment>
<name>A0A839UUF3_9GAMM</name>
<sequence length="285" mass="33206">MKSRNIFNKLWIIESLSDGELKTGLHLYEGLFPSIKKEQPELIVSLEQPNSKDEFLYCLETIYKDVVENRNYPLIHLECHGCEKGLGLANKEIVEWNEIRDLLIQINFACEVNLLVVVAACKGAYLIHTATQLDRAPFYAIVGSEQEVKAGELQADFTEFYKSFFLSLNGNKAIESLNRQAKKTNRLYHFVGAEVLFLKAFRKYHRDHCIGKAKQSRLEDLVTKAMVMPEVSRNGVNWARNQAKEWFKNEQEPAFERMKARFFWLDEYPHNQERFTVSYVDVLQQ</sequence>
<dbReference type="Proteomes" id="UP000559987">
    <property type="component" value="Unassembled WGS sequence"/>
</dbReference>
<accession>A0A839UUF3</accession>
<organism evidence="1 2">
    <name type="scientific">Simiduia aestuariiviva</name>
    <dbReference type="NCBI Taxonomy" id="1510459"/>
    <lineage>
        <taxon>Bacteria</taxon>
        <taxon>Pseudomonadati</taxon>
        <taxon>Pseudomonadota</taxon>
        <taxon>Gammaproteobacteria</taxon>
        <taxon>Cellvibrionales</taxon>
        <taxon>Cellvibrionaceae</taxon>
        <taxon>Simiduia</taxon>
    </lineage>
</organism>
<keyword evidence="2" id="KW-1185">Reference proteome</keyword>
<evidence type="ECO:0008006" key="3">
    <source>
        <dbReference type="Google" id="ProtNLM"/>
    </source>
</evidence>
<gene>
    <name evidence="1" type="ORF">FHS30_002215</name>
</gene>
<reference evidence="1 2" key="1">
    <citation type="submission" date="2020-08" db="EMBL/GenBank/DDBJ databases">
        <title>Genomic Encyclopedia of Type Strains, Phase III (KMG-III): the genomes of soil and plant-associated and newly described type strains.</title>
        <authorList>
            <person name="Whitman W."/>
        </authorList>
    </citation>
    <scope>NUCLEOTIDE SEQUENCE [LARGE SCALE GENOMIC DNA]</scope>
    <source>
        <strain evidence="1 2">CECT 8571</strain>
    </source>
</reference>
<dbReference type="EMBL" id="JACHXZ010000003">
    <property type="protein sequence ID" value="MBB3169007.1"/>
    <property type="molecule type" value="Genomic_DNA"/>
</dbReference>
<protein>
    <recommendedName>
        <fullName evidence="3">CHAT domain-containing protein</fullName>
    </recommendedName>
</protein>